<dbReference type="SUPFAM" id="SSF158682">
    <property type="entry name" value="TerB-like"/>
    <property type="match status" value="1"/>
</dbReference>
<evidence type="ECO:0008006" key="3">
    <source>
        <dbReference type="Google" id="ProtNLM"/>
    </source>
</evidence>
<dbReference type="Proteomes" id="UP000295390">
    <property type="component" value="Unassembled WGS sequence"/>
</dbReference>
<dbReference type="EMBL" id="SNYH01000005">
    <property type="protein sequence ID" value="TDQ23927.1"/>
    <property type="molecule type" value="Genomic_DNA"/>
</dbReference>
<dbReference type="RefSeq" id="WP_133537173.1">
    <property type="nucleotide sequence ID" value="NZ_SNYH01000005.1"/>
</dbReference>
<protein>
    <recommendedName>
        <fullName evidence="3">Tellurite resistance protein TerB</fullName>
    </recommendedName>
</protein>
<name>A0A4R6TDT7_9FLAO</name>
<gene>
    <name evidence="1" type="ORF">DFQ07_2461</name>
</gene>
<sequence length="111" mass="13346">MKNIEVNWSKEELQTYLFIYCINADYKETKEELEAISLKTNKETYKKMHDEFEKDNDYASIQKINESLKNLNYDKEEINSLFEEIKELFLSDGKYEILERNLMTGLKRVLS</sequence>
<evidence type="ECO:0000313" key="2">
    <source>
        <dbReference type="Proteomes" id="UP000295390"/>
    </source>
</evidence>
<keyword evidence="2" id="KW-1185">Reference proteome</keyword>
<dbReference type="AlphaFoldDB" id="A0A4R6TDT7"/>
<accession>A0A4R6TDT7</accession>
<comment type="caution">
    <text evidence="1">The sequence shown here is derived from an EMBL/GenBank/DDBJ whole genome shotgun (WGS) entry which is preliminary data.</text>
</comment>
<dbReference type="InterPro" id="IPR029024">
    <property type="entry name" value="TerB-like"/>
</dbReference>
<organism evidence="1 2">
    <name type="scientific">Tenacibaculum caenipelagi</name>
    <dbReference type="NCBI Taxonomy" id="1325435"/>
    <lineage>
        <taxon>Bacteria</taxon>
        <taxon>Pseudomonadati</taxon>
        <taxon>Bacteroidota</taxon>
        <taxon>Flavobacteriia</taxon>
        <taxon>Flavobacteriales</taxon>
        <taxon>Flavobacteriaceae</taxon>
        <taxon>Tenacibaculum</taxon>
    </lineage>
</organism>
<evidence type="ECO:0000313" key="1">
    <source>
        <dbReference type="EMBL" id="TDQ23927.1"/>
    </source>
</evidence>
<dbReference type="OrthoDB" id="9770030at2"/>
<reference evidence="1 2" key="1">
    <citation type="submission" date="2019-03" db="EMBL/GenBank/DDBJ databases">
        <title>Genomic Encyclopedia of Type Strains, Phase III (KMG-III): the genomes of soil and plant-associated and newly described type strains.</title>
        <authorList>
            <person name="Whitman W."/>
        </authorList>
    </citation>
    <scope>NUCLEOTIDE SEQUENCE [LARGE SCALE GENOMIC DNA]</scope>
    <source>
        <strain evidence="1 2">CECT 8283</strain>
    </source>
</reference>
<proteinExistence type="predicted"/>